<evidence type="ECO:0000313" key="6">
    <source>
        <dbReference type="EMBL" id="KLV10967.1"/>
    </source>
</evidence>
<evidence type="ECO:0000313" key="7">
    <source>
        <dbReference type="Proteomes" id="UP000035909"/>
    </source>
</evidence>
<protein>
    <submittedName>
        <fullName evidence="6">ABC transporter ATP-binding protein</fullName>
    </submittedName>
</protein>
<dbReference type="SUPFAM" id="SSF52540">
    <property type="entry name" value="P-loop containing nucleoside triphosphate hydrolases"/>
    <property type="match status" value="1"/>
</dbReference>
<dbReference type="Pfam" id="PF00005">
    <property type="entry name" value="ABC_tran"/>
    <property type="match status" value="1"/>
</dbReference>
<keyword evidence="3" id="KW-0547">Nucleotide-binding</keyword>
<dbReference type="Proteomes" id="UP000035909">
    <property type="component" value="Unassembled WGS sequence"/>
</dbReference>
<dbReference type="Gene3D" id="3.40.50.300">
    <property type="entry name" value="P-loop containing nucleotide triphosphate hydrolases"/>
    <property type="match status" value="1"/>
</dbReference>
<proteinExistence type="inferred from homology"/>
<reference evidence="6 7" key="1">
    <citation type="submission" date="2015-05" db="EMBL/GenBank/DDBJ databases">
        <title>Photobacterium galathea sp. nov.</title>
        <authorList>
            <person name="Machado H."/>
            <person name="Gram L."/>
        </authorList>
    </citation>
    <scope>NUCLEOTIDE SEQUENCE [LARGE SCALE GENOMIC DNA]</scope>
    <source>
        <strain evidence="6 7">DSM 22954</strain>
    </source>
</reference>
<dbReference type="InterPro" id="IPR015860">
    <property type="entry name" value="ABC_transpr_TagH-like"/>
</dbReference>
<keyword evidence="7" id="KW-1185">Reference proteome</keyword>
<dbReference type="STRING" id="320778.ABT57_03460"/>
<feature type="domain" description="ABC transporter" evidence="5">
    <location>
        <begin position="25"/>
        <end position="247"/>
    </location>
</feature>
<evidence type="ECO:0000256" key="4">
    <source>
        <dbReference type="ARBA" id="ARBA00022840"/>
    </source>
</evidence>
<dbReference type="InterPro" id="IPR029439">
    <property type="entry name" value="Wzt_C"/>
</dbReference>
<gene>
    <name evidence="6" type="ORF">ABT57_03460</name>
</gene>
<organism evidence="6 7">
    <name type="scientific">Photobacterium ganghwense</name>
    <dbReference type="NCBI Taxonomy" id="320778"/>
    <lineage>
        <taxon>Bacteria</taxon>
        <taxon>Pseudomonadati</taxon>
        <taxon>Pseudomonadota</taxon>
        <taxon>Gammaproteobacteria</taxon>
        <taxon>Vibrionales</taxon>
        <taxon>Vibrionaceae</taxon>
        <taxon>Photobacterium</taxon>
    </lineage>
</organism>
<dbReference type="CDD" id="cd10147">
    <property type="entry name" value="Wzt_C-like"/>
    <property type="match status" value="1"/>
</dbReference>
<dbReference type="OrthoDB" id="9778870at2"/>
<dbReference type="InterPro" id="IPR027417">
    <property type="entry name" value="P-loop_NTPase"/>
</dbReference>
<dbReference type="PANTHER" id="PTHR46743">
    <property type="entry name" value="TEICHOIC ACIDS EXPORT ATP-BINDING PROTEIN TAGH"/>
    <property type="match status" value="1"/>
</dbReference>
<evidence type="ECO:0000259" key="5">
    <source>
        <dbReference type="PROSITE" id="PS50893"/>
    </source>
</evidence>
<dbReference type="GO" id="GO:0016887">
    <property type="term" value="F:ATP hydrolysis activity"/>
    <property type="evidence" value="ECO:0007669"/>
    <property type="project" value="InterPro"/>
</dbReference>
<evidence type="ECO:0000256" key="1">
    <source>
        <dbReference type="ARBA" id="ARBA00005417"/>
    </source>
</evidence>
<dbReference type="PROSITE" id="PS50893">
    <property type="entry name" value="ABC_TRANSPORTER_2"/>
    <property type="match status" value="1"/>
</dbReference>
<dbReference type="RefSeq" id="WP_047883804.1">
    <property type="nucleotide sequence ID" value="NZ_CP071325.1"/>
</dbReference>
<sequence length="441" mass="49446">MSCNDYILSVDNISKCFEIYEKPSHRLWQMFFKNKKLYKEFWALNDISFKVKRGESVGIIGRNGAGKSTLLQIICNTLSPTDGQTKIQGKVAALLELGAGFNPEFSGRDNVYLCASLYGMTKEQIDERYEMIANFADIGDFINQPVKTYSSGMYVRLAFAVIAHVDADILIIDEALAVGDALFTQKCMRFLREFKKNGVLLFVSHDTSAVTNLCDKAVWLKNGKVESFDSAKIVSEKYMADLYQSKVTKNDKKVVETEKKEVKVFRDFRQDFINSSNLRNDIQIFQFDDIENNNFGKGGAKISDVFIMDEDGNALNWFVGGEGVTLRVEVEVNEEIKNPIVGFSIRDKLGQPVFGDNTFLHTISDNLLCNAGNKIVVDFDFQMPVLLNGDYSVTVAVADGDQNNHVQHHWINDALLFKSTATSASTGLVGIPMKNIKINII</sequence>
<keyword evidence="2" id="KW-0813">Transport</keyword>
<dbReference type="PATRIC" id="fig|320778.3.peg.745"/>
<dbReference type="CDD" id="cd03220">
    <property type="entry name" value="ABC_KpsT_Wzt"/>
    <property type="match status" value="1"/>
</dbReference>
<dbReference type="PANTHER" id="PTHR46743:SF2">
    <property type="entry name" value="TEICHOIC ACIDS EXPORT ATP-BINDING PROTEIN TAGH"/>
    <property type="match status" value="1"/>
</dbReference>
<dbReference type="InterPro" id="IPR003439">
    <property type="entry name" value="ABC_transporter-like_ATP-bd"/>
</dbReference>
<dbReference type="InterPro" id="IPR003593">
    <property type="entry name" value="AAA+_ATPase"/>
</dbReference>
<dbReference type="Gene3D" id="2.70.50.60">
    <property type="entry name" value="abc- transporter (atp binding component) like domain"/>
    <property type="match status" value="1"/>
</dbReference>
<dbReference type="EMBL" id="LDOU01000004">
    <property type="protein sequence ID" value="KLV10967.1"/>
    <property type="molecule type" value="Genomic_DNA"/>
</dbReference>
<dbReference type="GO" id="GO:0016020">
    <property type="term" value="C:membrane"/>
    <property type="evidence" value="ECO:0007669"/>
    <property type="project" value="InterPro"/>
</dbReference>
<dbReference type="GO" id="GO:0140359">
    <property type="term" value="F:ABC-type transporter activity"/>
    <property type="evidence" value="ECO:0007669"/>
    <property type="project" value="InterPro"/>
</dbReference>
<accession>A0A0J1K9G2</accession>
<dbReference type="AlphaFoldDB" id="A0A0J1K9G2"/>
<dbReference type="GO" id="GO:0005524">
    <property type="term" value="F:ATP binding"/>
    <property type="evidence" value="ECO:0007669"/>
    <property type="project" value="UniProtKB-KW"/>
</dbReference>
<evidence type="ECO:0000256" key="3">
    <source>
        <dbReference type="ARBA" id="ARBA00022741"/>
    </source>
</evidence>
<comment type="caution">
    <text evidence="6">The sequence shown here is derived from an EMBL/GenBank/DDBJ whole genome shotgun (WGS) entry which is preliminary data.</text>
</comment>
<dbReference type="InterPro" id="IPR050683">
    <property type="entry name" value="Bact_Polysacc_Export_ATP-bd"/>
</dbReference>
<dbReference type="SMART" id="SM00382">
    <property type="entry name" value="AAA"/>
    <property type="match status" value="1"/>
</dbReference>
<comment type="similarity">
    <text evidence="1">Belongs to the ABC transporter superfamily.</text>
</comment>
<name>A0A0J1K9G2_9GAMM</name>
<dbReference type="Pfam" id="PF14524">
    <property type="entry name" value="Wzt_C"/>
    <property type="match status" value="1"/>
</dbReference>
<evidence type="ECO:0000256" key="2">
    <source>
        <dbReference type="ARBA" id="ARBA00022448"/>
    </source>
</evidence>
<keyword evidence="4 6" id="KW-0067">ATP-binding</keyword>